<evidence type="ECO:0000313" key="13">
    <source>
        <dbReference type="EMBL" id="NYS24489.1"/>
    </source>
</evidence>
<evidence type="ECO:0000256" key="7">
    <source>
        <dbReference type="ARBA" id="ARBA00023125"/>
    </source>
</evidence>
<evidence type="ECO:0000256" key="1">
    <source>
        <dbReference type="ARBA" id="ARBA00008798"/>
    </source>
</evidence>
<dbReference type="AlphaFoldDB" id="A0A7Z0HY82"/>
<dbReference type="RefSeq" id="WP_179905184.1">
    <property type="nucleotide sequence ID" value="NZ_JACBXS010000008.1"/>
</dbReference>
<evidence type="ECO:0000256" key="5">
    <source>
        <dbReference type="ARBA" id="ARBA00023015"/>
    </source>
</evidence>
<keyword evidence="2 9" id="KW-0240">DNA-directed RNA polymerase</keyword>
<evidence type="ECO:0000256" key="9">
    <source>
        <dbReference type="PIRNR" id="PIRNR000774"/>
    </source>
</evidence>
<dbReference type="PROSITE" id="PS50044">
    <property type="entry name" value="SIGMA54_3"/>
    <property type="match status" value="1"/>
</dbReference>
<dbReference type="Pfam" id="PF04963">
    <property type="entry name" value="Sigma54_CBD"/>
    <property type="match status" value="1"/>
</dbReference>
<dbReference type="InterPro" id="IPR007634">
    <property type="entry name" value="RNA_pol_sigma_54_DNA-bd"/>
</dbReference>
<feature type="compositionally biased region" description="Polar residues" evidence="10">
    <location>
        <begin position="416"/>
        <end position="427"/>
    </location>
</feature>
<sequence length="435" mass="47016">MSTALALAPALRDGMRLLRLNQQDLAEDIRAELARNPFLIGDWPTPRSAAAQPVPLESVPTPAPSIFQRLCTQIELAALPCAVRMLALQLVGELREDGMLDATVVDRMLSAGANPARLQAALEALQSCDPPGVGARSLTECLELQLRDMGLDPDAARHTVAALPLLAGGDLQGAAQALGLSPAQTRVRLAMVRRLRATPMQTGPERTTTVPVEAVVTLARGRTMQIDLSTRTTPRLRLDRSMVAHARATGFGGDLLDRAEALLAALSFRHDTLRRVIAGLVEYQHRALTDGIEWLRPLTRRALAQQLELHPSTVSRAVAGKAIEAQGHVWQLAALFSNAVPQKDAGGAVAAARVRRRIARMIAEERPERPLSDAAVVEQLRTEGVDIARRTVAKYRETMRIPGSATRRAKAGSKAIRQSQEQAHSNRGQGGGNRR</sequence>
<proteinExistence type="inferred from homology"/>
<dbReference type="PANTHER" id="PTHR32248">
    <property type="entry name" value="RNA POLYMERASE SIGMA-54 FACTOR"/>
    <property type="match status" value="1"/>
</dbReference>
<dbReference type="GO" id="GO:0006352">
    <property type="term" value="P:DNA-templated transcription initiation"/>
    <property type="evidence" value="ECO:0007669"/>
    <property type="project" value="InterPro"/>
</dbReference>
<comment type="caution">
    <text evidence="13">The sequence shown here is derived from an EMBL/GenBank/DDBJ whole genome shotgun (WGS) entry which is preliminary data.</text>
</comment>
<feature type="region of interest" description="Disordered" evidence="10">
    <location>
        <begin position="400"/>
        <end position="435"/>
    </location>
</feature>
<dbReference type="EMBL" id="JACBXS010000008">
    <property type="protein sequence ID" value="NYS24489.1"/>
    <property type="molecule type" value="Genomic_DNA"/>
</dbReference>
<name>A0A7Z0HY82_9RHOB</name>
<keyword evidence="3 9" id="KW-0808">Transferase</keyword>
<evidence type="ECO:0000256" key="8">
    <source>
        <dbReference type="ARBA" id="ARBA00023163"/>
    </source>
</evidence>
<dbReference type="GO" id="GO:0001216">
    <property type="term" value="F:DNA-binding transcription activator activity"/>
    <property type="evidence" value="ECO:0007669"/>
    <property type="project" value="InterPro"/>
</dbReference>
<protein>
    <recommendedName>
        <fullName evidence="9">RNA polymerase sigma-54 factor</fullName>
    </recommendedName>
</protein>
<keyword evidence="6 9" id="KW-0731">Sigma factor</keyword>
<dbReference type="Pfam" id="PF00309">
    <property type="entry name" value="Sigma54_AID"/>
    <property type="match status" value="1"/>
</dbReference>
<evidence type="ECO:0000256" key="6">
    <source>
        <dbReference type="ARBA" id="ARBA00023082"/>
    </source>
</evidence>
<organism evidence="13 14">
    <name type="scientific">Rhabdonatronobacter sediminivivens</name>
    <dbReference type="NCBI Taxonomy" id="2743469"/>
    <lineage>
        <taxon>Bacteria</taxon>
        <taxon>Pseudomonadati</taxon>
        <taxon>Pseudomonadota</taxon>
        <taxon>Alphaproteobacteria</taxon>
        <taxon>Rhodobacterales</taxon>
        <taxon>Paracoccaceae</taxon>
        <taxon>Rhabdonatronobacter</taxon>
    </lineage>
</organism>
<feature type="domain" description="RNA polymerase sigma factor 54 DNA-binding" evidence="11">
    <location>
        <begin position="256"/>
        <end position="408"/>
    </location>
</feature>
<dbReference type="Gene3D" id="1.10.10.60">
    <property type="entry name" value="Homeodomain-like"/>
    <property type="match status" value="1"/>
</dbReference>
<dbReference type="Gene3D" id="1.10.10.1330">
    <property type="entry name" value="RNA polymerase sigma-54 factor, core-binding domain"/>
    <property type="match status" value="1"/>
</dbReference>
<dbReference type="InterPro" id="IPR007046">
    <property type="entry name" value="RNA_pol_sigma_54_core-bd"/>
</dbReference>
<comment type="similarity">
    <text evidence="1 9">Belongs to the sigma-54 factor family.</text>
</comment>
<keyword evidence="4 9" id="KW-0548">Nucleotidyltransferase</keyword>
<accession>A0A7Z0HY82</accession>
<comment type="function">
    <text evidence="9">Sigma factors are initiation factors that promote the attachment of RNA polymerase to specific initiation sites and are then released.</text>
</comment>
<evidence type="ECO:0000259" key="12">
    <source>
        <dbReference type="Pfam" id="PF04963"/>
    </source>
</evidence>
<gene>
    <name evidence="13" type="ORF">HUK65_05740</name>
</gene>
<dbReference type="PROSITE" id="PS00718">
    <property type="entry name" value="SIGMA54_2"/>
    <property type="match status" value="1"/>
</dbReference>
<dbReference type="InterPro" id="IPR000394">
    <property type="entry name" value="RNA_pol_sigma_54"/>
</dbReference>
<dbReference type="GO" id="GO:0016987">
    <property type="term" value="F:sigma factor activity"/>
    <property type="evidence" value="ECO:0007669"/>
    <property type="project" value="UniProtKB-KW"/>
</dbReference>
<dbReference type="GO" id="GO:0003677">
    <property type="term" value="F:DNA binding"/>
    <property type="evidence" value="ECO:0007669"/>
    <property type="project" value="UniProtKB-KW"/>
</dbReference>
<keyword evidence="5 9" id="KW-0805">Transcription regulation</keyword>
<reference evidence="13 14" key="1">
    <citation type="journal article" date="2000" name="Arch. Microbiol.">
        <title>Rhodobaca bogoriensis gen. nov. and sp. nov., an alkaliphilic purple nonsulfur bacterium from African Rift Valley soda lakes.</title>
        <authorList>
            <person name="Milford A.D."/>
            <person name="Achenbach L.A."/>
            <person name="Jung D.O."/>
            <person name="Madigan M.T."/>
        </authorList>
    </citation>
    <scope>NUCLEOTIDE SEQUENCE [LARGE SCALE GENOMIC DNA]</scope>
    <source>
        <strain evidence="13 14">2376</strain>
    </source>
</reference>
<dbReference type="PRINTS" id="PR00045">
    <property type="entry name" value="SIGMA54FCT"/>
</dbReference>
<feature type="domain" description="RNA polymerase sigma factor 54 core-binding" evidence="12">
    <location>
        <begin position="58"/>
        <end position="240"/>
    </location>
</feature>
<dbReference type="InterPro" id="IPR038709">
    <property type="entry name" value="RpoN_core-bd_sf"/>
</dbReference>
<evidence type="ECO:0000259" key="11">
    <source>
        <dbReference type="Pfam" id="PF04552"/>
    </source>
</evidence>
<evidence type="ECO:0000256" key="3">
    <source>
        <dbReference type="ARBA" id="ARBA00022679"/>
    </source>
</evidence>
<evidence type="ECO:0000256" key="2">
    <source>
        <dbReference type="ARBA" id="ARBA00022478"/>
    </source>
</evidence>
<evidence type="ECO:0000256" key="10">
    <source>
        <dbReference type="SAM" id="MobiDB-lite"/>
    </source>
</evidence>
<dbReference type="PIRSF" id="PIRSF000774">
    <property type="entry name" value="RpoN"/>
    <property type="match status" value="1"/>
</dbReference>
<keyword evidence="8 9" id="KW-0804">Transcription</keyword>
<dbReference type="GO" id="GO:0016779">
    <property type="term" value="F:nucleotidyltransferase activity"/>
    <property type="evidence" value="ECO:0007669"/>
    <property type="project" value="UniProtKB-KW"/>
</dbReference>
<keyword evidence="14" id="KW-1185">Reference proteome</keyword>
<evidence type="ECO:0000256" key="4">
    <source>
        <dbReference type="ARBA" id="ARBA00022695"/>
    </source>
</evidence>
<keyword evidence="7 9" id="KW-0238">DNA-binding</keyword>
<dbReference type="Pfam" id="PF04552">
    <property type="entry name" value="Sigma54_DBD"/>
    <property type="match status" value="1"/>
</dbReference>
<dbReference type="Proteomes" id="UP000529417">
    <property type="component" value="Unassembled WGS sequence"/>
</dbReference>
<dbReference type="PANTHER" id="PTHR32248:SF4">
    <property type="entry name" value="RNA POLYMERASE SIGMA-54 FACTOR"/>
    <property type="match status" value="1"/>
</dbReference>
<evidence type="ECO:0000313" key="14">
    <source>
        <dbReference type="Proteomes" id="UP000529417"/>
    </source>
</evidence>
<dbReference type="GO" id="GO:0000428">
    <property type="term" value="C:DNA-directed RNA polymerase complex"/>
    <property type="evidence" value="ECO:0007669"/>
    <property type="project" value="UniProtKB-KW"/>
</dbReference>